<evidence type="ECO:0000256" key="1">
    <source>
        <dbReference type="ARBA" id="ARBA00022722"/>
    </source>
</evidence>
<dbReference type="GO" id="GO:0003723">
    <property type="term" value="F:RNA binding"/>
    <property type="evidence" value="ECO:0007669"/>
    <property type="project" value="InterPro"/>
</dbReference>
<dbReference type="Pfam" id="PF00545">
    <property type="entry name" value="Ribonuclease"/>
    <property type="match status" value="1"/>
</dbReference>
<dbReference type="EMBL" id="PVZG01000024">
    <property type="protein sequence ID" value="PRY20325.1"/>
    <property type="molecule type" value="Genomic_DNA"/>
</dbReference>
<organism evidence="4 5">
    <name type="scientific">Pseudosporangium ferrugineum</name>
    <dbReference type="NCBI Taxonomy" id="439699"/>
    <lineage>
        <taxon>Bacteria</taxon>
        <taxon>Bacillati</taxon>
        <taxon>Actinomycetota</taxon>
        <taxon>Actinomycetes</taxon>
        <taxon>Micromonosporales</taxon>
        <taxon>Micromonosporaceae</taxon>
        <taxon>Pseudosporangium</taxon>
    </lineage>
</organism>
<keyword evidence="1" id="KW-0540">Nuclease</keyword>
<dbReference type="GO" id="GO:0004521">
    <property type="term" value="F:RNA endonuclease activity"/>
    <property type="evidence" value="ECO:0007669"/>
    <property type="project" value="InterPro"/>
</dbReference>
<feature type="region of interest" description="Disordered" evidence="3">
    <location>
        <begin position="1"/>
        <end position="89"/>
    </location>
</feature>
<evidence type="ECO:0000256" key="3">
    <source>
        <dbReference type="SAM" id="MobiDB-lite"/>
    </source>
</evidence>
<sequence length="219" mass="24129">MSPDTPAPRPPSHPATRETSGAHRPTGAPRPPSHPRTRETSGTPRRPSRPRTRETSAAPHPPSHPGTRETSATPHPGTRETSGPARRRSGLRRLLTALAVVFALTAAPAVVAPDPAAASVYSSCTMSRCDAARTARTGWSQLGWPTSAGWYTWPYGQYNYTGGTFQNRERQLPTNASYNEYDVYPRAKGASRDAYRIVVNRSTKETWFTPDHYVNFYKL</sequence>
<protein>
    <submittedName>
        <fullName evidence="4">Ribonuclease</fullName>
    </submittedName>
</protein>
<dbReference type="Proteomes" id="UP000239209">
    <property type="component" value="Unassembled WGS sequence"/>
</dbReference>
<feature type="compositionally biased region" description="Pro residues" evidence="3">
    <location>
        <begin position="1"/>
        <end position="13"/>
    </location>
</feature>
<evidence type="ECO:0000313" key="4">
    <source>
        <dbReference type="EMBL" id="PRY20325.1"/>
    </source>
</evidence>
<dbReference type="Gene3D" id="3.10.450.30">
    <property type="entry name" value="Microbial ribonucleases"/>
    <property type="match status" value="1"/>
</dbReference>
<evidence type="ECO:0000313" key="5">
    <source>
        <dbReference type="Proteomes" id="UP000239209"/>
    </source>
</evidence>
<dbReference type="SUPFAM" id="SSF53933">
    <property type="entry name" value="Microbial ribonucleases"/>
    <property type="match status" value="1"/>
</dbReference>
<name>A0A2T0RGN6_9ACTN</name>
<gene>
    <name evidence="4" type="ORF">CLV70_12437</name>
</gene>
<dbReference type="InterPro" id="IPR000026">
    <property type="entry name" value="N1-like"/>
</dbReference>
<comment type="caution">
    <text evidence="4">The sequence shown here is derived from an EMBL/GenBank/DDBJ whole genome shotgun (WGS) entry which is preliminary data.</text>
</comment>
<keyword evidence="5" id="KW-1185">Reference proteome</keyword>
<proteinExistence type="predicted"/>
<reference evidence="4 5" key="1">
    <citation type="submission" date="2018-03" db="EMBL/GenBank/DDBJ databases">
        <title>Genomic Encyclopedia of Archaeal and Bacterial Type Strains, Phase II (KMG-II): from individual species to whole genera.</title>
        <authorList>
            <person name="Goeker M."/>
        </authorList>
    </citation>
    <scope>NUCLEOTIDE SEQUENCE [LARGE SCALE GENOMIC DNA]</scope>
    <source>
        <strain evidence="4 5">DSM 45348</strain>
    </source>
</reference>
<accession>A0A2T0RGN6</accession>
<keyword evidence="2" id="KW-0378">Hydrolase</keyword>
<dbReference type="GO" id="GO:0016787">
    <property type="term" value="F:hydrolase activity"/>
    <property type="evidence" value="ECO:0007669"/>
    <property type="project" value="UniProtKB-KW"/>
</dbReference>
<evidence type="ECO:0000256" key="2">
    <source>
        <dbReference type="ARBA" id="ARBA00022801"/>
    </source>
</evidence>
<dbReference type="InterPro" id="IPR016191">
    <property type="entry name" value="Ribonuclease/ribotoxin"/>
</dbReference>
<dbReference type="AlphaFoldDB" id="A0A2T0RGN6"/>